<dbReference type="PROSITE" id="PS50893">
    <property type="entry name" value="ABC_TRANSPORTER_2"/>
    <property type="match status" value="1"/>
</dbReference>
<dbReference type="PANTHER" id="PTHR42711:SF15">
    <property type="entry name" value="ABC-TYPE MULTIDRUG TRANSPORT SYSTEM, ATPASE COMPONENT"/>
    <property type="match status" value="1"/>
</dbReference>
<dbReference type="GO" id="GO:0005524">
    <property type="term" value="F:ATP binding"/>
    <property type="evidence" value="ECO:0007669"/>
    <property type="project" value="UniProtKB-KW"/>
</dbReference>
<dbReference type="RefSeq" id="WP_205049373.1">
    <property type="nucleotide sequence ID" value="NZ_JACJKX010000001.1"/>
</dbReference>
<dbReference type="PROSITE" id="PS00211">
    <property type="entry name" value="ABC_TRANSPORTER_1"/>
    <property type="match status" value="1"/>
</dbReference>
<keyword evidence="1" id="KW-0813">Transport</keyword>
<dbReference type="InterPro" id="IPR050763">
    <property type="entry name" value="ABC_transporter_ATP-binding"/>
</dbReference>
<dbReference type="Pfam" id="PF00005">
    <property type="entry name" value="ABC_tran"/>
    <property type="match status" value="1"/>
</dbReference>
<evidence type="ECO:0000256" key="3">
    <source>
        <dbReference type="ARBA" id="ARBA00022741"/>
    </source>
</evidence>
<dbReference type="Gene3D" id="3.40.50.300">
    <property type="entry name" value="P-loop containing nucleotide triphosphate hydrolases"/>
    <property type="match status" value="1"/>
</dbReference>
<gene>
    <name evidence="6" type="ORF">H5985_00600</name>
</gene>
<evidence type="ECO:0000313" key="6">
    <source>
        <dbReference type="EMBL" id="MBM6927781.1"/>
    </source>
</evidence>
<proteinExistence type="predicted"/>
<protein>
    <submittedName>
        <fullName evidence="6">ABC transporter ATP-binding protein</fullName>
    </submittedName>
</protein>
<dbReference type="Proteomes" id="UP000777002">
    <property type="component" value="Unassembled WGS sequence"/>
</dbReference>
<dbReference type="SUPFAM" id="SSF52540">
    <property type="entry name" value="P-loop containing nucleoside triphosphate hydrolases"/>
    <property type="match status" value="1"/>
</dbReference>
<keyword evidence="7" id="KW-1185">Reference proteome</keyword>
<keyword evidence="3" id="KW-0547">Nucleotide-binding</keyword>
<dbReference type="InterPro" id="IPR003593">
    <property type="entry name" value="AAA+_ATPase"/>
</dbReference>
<dbReference type="PANTHER" id="PTHR42711">
    <property type="entry name" value="ABC TRANSPORTER ATP-BINDING PROTEIN"/>
    <property type="match status" value="1"/>
</dbReference>
<evidence type="ECO:0000256" key="1">
    <source>
        <dbReference type="ARBA" id="ARBA00022448"/>
    </source>
</evidence>
<evidence type="ECO:0000313" key="7">
    <source>
        <dbReference type="Proteomes" id="UP000777002"/>
    </source>
</evidence>
<sequence>MSSPILDIHNLHKTYSNGFEALKGINLQITEGSFFGLLGPNGAGKSTLINSLVGLVKPTRGQIRIAGFDIEKNKTLALMNIGVVAQEILCDPFLSVYEMLSFQSGYYGLKNNDDWIEEILENLGLTEKIQTPCRLLSGGMKRRVMVALALVHKPPLIVLDEPTAGVDVQLRNQLWQFIEKLHQKGHTIVLTTHYLEEAQNLCSEIAIINHGEIVTAGTTDELLNAIEQNTVRFRLIRGNFPANLQSRVLRLEAQHYVLGFFNAQDLTYILNTLSANHCIVENLQTSRATLEDLFIKVTQQ</sequence>
<organism evidence="6 7">
    <name type="scientific">Parasutterella secunda</name>
    <dbReference type="NCBI Taxonomy" id="626947"/>
    <lineage>
        <taxon>Bacteria</taxon>
        <taxon>Pseudomonadati</taxon>
        <taxon>Pseudomonadota</taxon>
        <taxon>Betaproteobacteria</taxon>
        <taxon>Burkholderiales</taxon>
        <taxon>Sutterellaceae</taxon>
        <taxon>Parasutterella</taxon>
    </lineage>
</organism>
<evidence type="ECO:0000259" key="5">
    <source>
        <dbReference type="PROSITE" id="PS50893"/>
    </source>
</evidence>
<evidence type="ECO:0000256" key="2">
    <source>
        <dbReference type="ARBA" id="ARBA00022475"/>
    </source>
</evidence>
<accession>A0ABS2GRH2</accession>
<name>A0ABS2GRH2_9BURK</name>
<comment type="caution">
    <text evidence="6">The sequence shown here is derived from an EMBL/GenBank/DDBJ whole genome shotgun (WGS) entry which is preliminary data.</text>
</comment>
<feature type="domain" description="ABC transporter" evidence="5">
    <location>
        <begin position="6"/>
        <end position="235"/>
    </location>
</feature>
<dbReference type="InterPro" id="IPR003439">
    <property type="entry name" value="ABC_transporter-like_ATP-bd"/>
</dbReference>
<evidence type="ECO:0000256" key="4">
    <source>
        <dbReference type="ARBA" id="ARBA00022840"/>
    </source>
</evidence>
<reference evidence="6 7" key="1">
    <citation type="journal article" date="2021" name="Sci. Rep.">
        <title>The distribution of antibiotic resistance genes in chicken gut microbiota commensals.</title>
        <authorList>
            <person name="Juricova H."/>
            <person name="Matiasovicova J."/>
            <person name="Kubasova T."/>
            <person name="Cejkova D."/>
            <person name="Rychlik I."/>
        </authorList>
    </citation>
    <scope>NUCLEOTIDE SEQUENCE [LARGE SCALE GENOMIC DNA]</scope>
    <source>
        <strain evidence="6 7">An562</strain>
    </source>
</reference>
<dbReference type="EMBL" id="JACJKX010000001">
    <property type="protein sequence ID" value="MBM6927781.1"/>
    <property type="molecule type" value="Genomic_DNA"/>
</dbReference>
<dbReference type="InterPro" id="IPR027417">
    <property type="entry name" value="P-loop_NTPase"/>
</dbReference>
<keyword evidence="2" id="KW-0472">Membrane</keyword>
<keyword evidence="4 6" id="KW-0067">ATP-binding</keyword>
<dbReference type="InterPro" id="IPR017871">
    <property type="entry name" value="ABC_transporter-like_CS"/>
</dbReference>
<keyword evidence="2" id="KW-1003">Cell membrane</keyword>
<dbReference type="SMART" id="SM00382">
    <property type="entry name" value="AAA"/>
    <property type="match status" value="1"/>
</dbReference>